<dbReference type="EMBL" id="SAUY01000023">
    <property type="protein sequence ID" value="RWR28733.1"/>
    <property type="molecule type" value="Genomic_DNA"/>
</dbReference>
<accession>A0A443K7T5</accession>
<keyword evidence="1" id="KW-0812">Transmembrane</keyword>
<proteinExistence type="predicted"/>
<reference evidence="2 3" key="2">
    <citation type="submission" date="2019-01" db="EMBL/GenBank/DDBJ databases">
        <authorList>
            <person name="Li Y."/>
        </authorList>
    </citation>
    <scope>NUCLEOTIDE SEQUENCE [LARGE SCALE GENOMIC DNA]</scope>
    <source>
        <strain evidence="2 3">07D10-4-3</strain>
    </source>
</reference>
<feature type="transmembrane region" description="Helical" evidence="1">
    <location>
        <begin position="7"/>
        <end position="26"/>
    </location>
</feature>
<keyword evidence="1" id="KW-0472">Membrane</keyword>
<feature type="transmembrane region" description="Helical" evidence="1">
    <location>
        <begin position="32"/>
        <end position="57"/>
    </location>
</feature>
<evidence type="ECO:0000256" key="1">
    <source>
        <dbReference type="SAM" id="Phobius"/>
    </source>
</evidence>
<gene>
    <name evidence="2" type="ORF">D2T29_16015</name>
</gene>
<evidence type="ECO:0000313" key="2">
    <source>
        <dbReference type="EMBL" id="RWR28733.1"/>
    </source>
</evidence>
<protein>
    <submittedName>
        <fullName evidence="2">Uncharacterized protein</fullName>
    </submittedName>
</protein>
<dbReference type="AlphaFoldDB" id="A0A443K7T5"/>
<keyword evidence="1" id="KW-1133">Transmembrane helix</keyword>
<reference evidence="2 3" key="1">
    <citation type="submission" date="2019-01" db="EMBL/GenBank/DDBJ databases">
        <title>Sinorhodobacter populi sp. nov. isolated from the symptomatic bark tissue of Populus euramericana canker.</title>
        <authorList>
            <person name="Xu G."/>
        </authorList>
    </citation>
    <scope>NUCLEOTIDE SEQUENCE [LARGE SCALE GENOMIC DNA]</scope>
    <source>
        <strain evidence="2 3">07D10-4-3</strain>
    </source>
</reference>
<comment type="caution">
    <text evidence="2">The sequence shown here is derived from an EMBL/GenBank/DDBJ whole genome shotgun (WGS) entry which is preliminary data.</text>
</comment>
<organism evidence="2 3">
    <name type="scientific">Paenirhodobacter populi</name>
    <dbReference type="NCBI Taxonomy" id="2306993"/>
    <lineage>
        <taxon>Bacteria</taxon>
        <taxon>Pseudomonadati</taxon>
        <taxon>Pseudomonadota</taxon>
        <taxon>Alphaproteobacteria</taxon>
        <taxon>Rhodobacterales</taxon>
        <taxon>Rhodobacter group</taxon>
        <taxon>Paenirhodobacter</taxon>
    </lineage>
</organism>
<dbReference type="RefSeq" id="WP_128233246.1">
    <property type="nucleotide sequence ID" value="NZ_SAUY01000023.1"/>
</dbReference>
<dbReference type="Proteomes" id="UP000284451">
    <property type="component" value="Unassembled WGS sequence"/>
</dbReference>
<sequence>MLTSLLIILYVIGIAVWMAVLFYAAIKTPGQSGAGLAIVIICMAWAWPITWIACIVFDLLARNDAANGGNDAA</sequence>
<evidence type="ECO:0000313" key="3">
    <source>
        <dbReference type="Proteomes" id="UP000284451"/>
    </source>
</evidence>
<name>A0A443K7T5_9RHOB</name>